<comment type="caution">
    <text evidence="3">The sequence shown here is derived from an EMBL/GenBank/DDBJ whole genome shotgun (WGS) entry which is preliminary data.</text>
</comment>
<accession>A0ABX0ZXG9</accession>
<evidence type="ECO:0000256" key="1">
    <source>
        <dbReference type="SAM" id="MobiDB-lite"/>
    </source>
</evidence>
<evidence type="ECO:0000313" key="3">
    <source>
        <dbReference type="EMBL" id="NJP46118.1"/>
    </source>
</evidence>
<organism evidence="3 4">
    <name type="scientific">Actinacidiphila epipremni</name>
    <dbReference type="NCBI Taxonomy" id="2053013"/>
    <lineage>
        <taxon>Bacteria</taxon>
        <taxon>Bacillati</taxon>
        <taxon>Actinomycetota</taxon>
        <taxon>Actinomycetes</taxon>
        <taxon>Kitasatosporales</taxon>
        <taxon>Streptomycetaceae</taxon>
        <taxon>Actinacidiphila</taxon>
    </lineage>
</organism>
<evidence type="ECO:0000256" key="2">
    <source>
        <dbReference type="SAM" id="SignalP"/>
    </source>
</evidence>
<feature type="compositionally biased region" description="Low complexity" evidence="1">
    <location>
        <begin position="86"/>
        <end position="103"/>
    </location>
</feature>
<dbReference type="RefSeq" id="WP_167984893.1">
    <property type="nucleotide sequence ID" value="NZ_JAATEJ010000019.1"/>
</dbReference>
<dbReference type="Proteomes" id="UP000734511">
    <property type="component" value="Unassembled WGS sequence"/>
</dbReference>
<protein>
    <submittedName>
        <fullName evidence="3">Uncharacterized protein</fullName>
    </submittedName>
</protein>
<keyword evidence="2" id="KW-0732">Signal</keyword>
<reference evidence="3 4" key="1">
    <citation type="submission" date="2020-03" db="EMBL/GenBank/DDBJ databases">
        <title>WGS of actinomycetes isolated from Thailand.</title>
        <authorList>
            <person name="Thawai C."/>
        </authorList>
    </citation>
    <scope>NUCLEOTIDE SEQUENCE [LARGE SCALE GENOMIC DNA]</scope>
    <source>
        <strain evidence="3 4">PRB2-1</strain>
    </source>
</reference>
<keyword evidence="4" id="KW-1185">Reference proteome</keyword>
<dbReference type="PRINTS" id="PR01217">
    <property type="entry name" value="PRICHEXTENSN"/>
</dbReference>
<feature type="compositionally biased region" description="Low complexity" evidence="1">
    <location>
        <begin position="29"/>
        <end position="47"/>
    </location>
</feature>
<feature type="signal peptide" evidence="2">
    <location>
        <begin position="1"/>
        <end position="21"/>
    </location>
</feature>
<feature type="chain" id="PRO_5047386367" evidence="2">
    <location>
        <begin position="22"/>
        <end position="165"/>
    </location>
</feature>
<gene>
    <name evidence="3" type="ORF">HCN08_22310</name>
</gene>
<name>A0ABX0ZXG9_9ACTN</name>
<dbReference type="PROSITE" id="PS51257">
    <property type="entry name" value="PROKAR_LIPOPROTEIN"/>
    <property type="match status" value="1"/>
</dbReference>
<feature type="compositionally biased region" description="Pro residues" evidence="1">
    <location>
        <begin position="48"/>
        <end position="67"/>
    </location>
</feature>
<feature type="compositionally biased region" description="Basic residues" evidence="1">
    <location>
        <begin position="104"/>
        <end position="114"/>
    </location>
</feature>
<proteinExistence type="predicted"/>
<evidence type="ECO:0000313" key="4">
    <source>
        <dbReference type="Proteomes" id="UP000734511"/>
    </source>
</evidence>
<dbReference type="EMBL" id="JAATEJ010000019">
    <property type="protein sequence ID" value="NJP46118.1"/>
    <property type="molecule type" value="Genomic_DNA"/>
</dbReference>
<feature type="region of interest" description="Disordered" evidence="1">
    <location>
        <begin position="24"/>
        <end position="118"/>
    </location>
</feature>
<sequence>MNRTRIASALVAGLAAAVLTACGPGTSDTAAPRISTTTPAATTTTDTPPSPSPTPPTTTPPTTPPATPTTTAPPTTAPPAPKPTHTKAPAPAVHHTTTPAPHHTTAKPKPKPKPAPKTCSIKSAAGNCYKAGQFCRNADLGKTTTDANGRSITCRMKSGKPHWGY</sequence>